<keyword evidence="2" id="KW-1185">Reference proteome</keyword>
<evidence type="ECO:0008006" key="3">
    <source>
        <dbReference type="Google" id="ProtNLM"/>
    </source>
</evidence>
<protein>
    <recommendedName>
        <fullName evidence="3">Serine/threonine-protein phosphatase 7 long form-like protein</fullName>
    </recommendedName>
</protein>
<reference evidence="1 2" key="1">
    <citation type="journal article" date="2018" name="Front. Plant Sci.">
        <title>Red Clover (Trifolium pratense) and Zigzag Clover (T. medium) - A Picture of Genomic Similarities and Differences.</title>
        <authorList>
            <person name="Dluhosova J."/>
            <person name="Istvanek J."/>
            <person name="Nedelnik J."/>
            <person name="Repkova J."/>
        </authorList>
    </citation>
    <scope>NUCLEOTIDE SEQUENCE [LARGE SCALE GENOMIC DNA]</scope>
    <source>
        <strain evidence="2">cv. 10/8</strain>
        <tissue evidence="1">Leaf</tissue>
    </source>
</reference>
<dbReference type="EMBL" id="LXQA010971040">
    <property type="protein sequence ID" value="MCI79310.1"/>
    <property type="molecule type" value="Genomic_DNA"/>
</dbReference>
<comment type="caution">
    <text evidence="1">The sequence shown here is derived from an EMBL/GenBank/DDBJ whole genome shotgun (WGS) entry which is preliminary data.</text>
</comment>
<evidence type="ECO:0000313" key="2">
    <source>
        <dbReference type="Proteomes" id="UP000265520"/>
    </source>
</evidence>
<evidence type="ECO:0000313" key="1">
    <source>
        <dbReference type="EMBL" id="MCI79310.1"/>
    </source>
</evidence>
<proteinExistence type="predicted"/>
<dbReference type="Proteomes" id="UP000265520">
    <property type="component" value="Unassembled WGS sequence"/>
</dbReference>
<feature type="non-terminal residue" evidence="1">
    <location>
        <position position="1"/>
    </location>
</feature>
<organism evidence="1 2">
    <name type="scientific">Trifolium medium</name>
    <dbReference type="NCBI Taxonomy" id="97028"/>
    <lineage>
        <taxon>Eukaryota</taxon>
        <taxon>Viridiplantae</taxon>
        <taxon>Streptophyta</taxon>
        <taxon>Embryophyta</taxon>
        <taxon>Tracheophyta</taxon>
        <taxon>Spermatophyta</taxon>
        <taxon>Magnoliopsida</taxon>
        <taxon>eudicotyledons</taxon>
        <taxon>Gunneridae</taxon>
        <taxon>Pentapetalae</taxon>
        <taxon>rosids</taxon>
        <taxon>fabids</taxon>
        <taxon>Fabales</taxon>
        <taxon>Fabaceae</taxon>
        <taxon>Papilionoideae</taxon>
        <taxon>50 kb inversion clade</taxon>
        <taxon>NPAAA clade</taxon>
        <taxon>Hologalegina</taxon>
        <taxon>IRL clade</taxon>
        <taxon>Trifolieae</taxon>
        <taxon>Trifolium</taxon>
    </lineage>
</organism>
<accession>A0A392UYT6</accession>
<name>A0A392UYT6_9FABA</name>
<dbReference type="AlphaFoldDB" id="A0A392UYT6"/>
<sequence>FEDLELVSEYAWGPAALTRLYKGLSATTTPGVKVVTGYMTLL</sequence>